<gene>
    <name evidence="2" type="ORF">QBC46DRAFT_366756</name>
</gene>
<evidence type="ECO:0000313" key="3">
    <source>
        <dbReference type="Proteomes" id="UP001303473"/>
    </source>
</evidence>
<accession>A0AAN6N1J4</accession>
<dbReference type="Gene3D" id="3.40.50.1820">
    <property type="entry name" value="alpha/beta hydrolase"/>
    <property type="match status" value="1"/>
</dbReference>
<keyword evidence="3" id="KW-1185">Reference proteome</keyword>
<organism evidence="2 3">
    <name type="scientific">Diplogelasinospora grovesii</name>
    <dbReference type="NCBI Taxonomy" id="303347"/>
    <lineage>
        <taxon>Eukaryota</taxon>
        <taxon>Fungi</taxon>
        <taxon>Dikarya</taxon>
        <taxon>Ascomycota</taxon>
        <taxon>Pezizomycotina</taxon>
        <taxon>Sordariomycetes</taxon>
        <taxon>Sordariomycetidae</taxon>
        <taxon>Sordariales</taxon>
        <taxon>Diplogelasinosporaceae</taxon>
        <taxon>Diplogelasinospora</taxon>
    </lineage>
</organism>
<dbReference type="InterPro" id="IPR000073">
    <property type="entry name" value="AB_hydrolase_1"/>
</dbReference>
<feature type="domain" description="AB hydrolase-1" evidence="1">
    <location>
        <begin position="88"/>
        <end position="233"/>
    </location>
</feature>
<dbReference type="Proteomes" id="UP001303473">
    <property type="component" value="Unassembled WGS sequence"/>
</dbReference>
<comment type="caution">
    <text evidence="2">The sequence shown here is derived from an EMBL/GenBank/DDBJ whole genome shotgun (WGS) entry which is preliminary data.</text>
</comment>
<reference evidence="3" key="1">
    <citation type="journal article" date="2023" name="Mol. Phylogenet. Evol.">
        <title>Genome-scale phylogeny and comparative genomics of the fungal order Sordariales.</title>
        <authorList>
            <person name="Hensen N."/>
            <person name="Bonometti L."/>
            <person name="Westerberg I."/>
            <person name="Brannstrom I.O."/>
            <person name="Guillou S."/>
            <person name="Cros-Aarteil S."/>
            <person name="Calhoun S."/>
            <person name="Haridas S."/>
            <person name="Kuo A."/>
            <person name="Mondo S."/>
            <person name="Pangilinan J."/>
            <person name="Riley R."/>
            <person name="LaButti K."/>
            <person name="Andreopoulos B."/>
            <person name="Lipzen A."/>
            <person name="Chen C."/>
            <person name="Yan M."/>
            <person name="Daum C."/>
            <person name="Ng V."/>
            <person name="Clum A."/>
            <person name="Steindorff A."/>
            <person name="Ohm R.A."/>
            <person name="Martin F."/>
            <person name="Silar P."/>
            <person name="Natvig D.O."/>
            <person name="Lalanne C."/>
            <person name="Gautier V."/>
            <person name="Ament-Velasquez S.L."/>
            <person name="Kruys A."/>
            <person name="Hutchinson M.I."/>
            <person name="Powell A.J."/>
            <person name="Barry K."/>
            <person name="Miller A.N."/>
            <person name="Grigoriev I.V."/>
            <person name="Debuchy R."/>
            <person name="Gladieux P."/>
            <person name="Hiltunen Thoren M."/>
            <person name="Johannesson H."/>
        </authorList>
    </citation>
    <scope>NUCLEOTIDE SEQUENCE [LARGE SCALE GENOMIC DNA]</scope>
    <source>
        <strain evidence="3">CBS 340.73</strain>
    </source>
</reference>
<dbReference type="EMBL" id="MU853876">
    <property type="protein sequence ID" value="KAK3936674.1"/>
    <property type="molecule type" value="Genomic_DNA"/>
</dbReference>
<keyword evidence="2" id="KW-0378">Hydrolase</keyword>
<protein>
    <submittedName>
        <fullName evidence="2">Alpha/Beta hydrolase protein</fullName>
    </submittedName>
</protein>
<dbReference type="SUPFAM" id="SSF53474">
    <property type="entry name" value="alpha/beta-Hydrolases"/>
    <property type="match status" value="1"/>
</dbReference>
<sequence length="367" mass="39757">MFPGTRAVITTRDACKPVSFSVSATAQNAVFMYPPNPANESDILGFIHSAYLNSTGPLLNGTTTITGNYTVNGLFCAPVKNPRNALQVLVHGITYNKTMWEGLGLGADYNWHGYAQLQGYHTLAIDRLSHGDDTQDLDPITTVQGPLQLEIIHQLIQAIRNTGANNALGQSFKRIAYVGHSYGSILGTALAGKYPDDIDALVCTGFSAFINGSAILNTWNISSAAHTEARFAKLPLGYVASQTEAVVEAMFYAGDYDKAIPPVNFAYHDTMTVGEVCYTGFAGPVNYTKPVALIVGELDKIFCNSATMGCPNILDQTGNILFPNTTANWFTPQLTGHELTLHNSAQITFQWVHNIFLNTIFTSNSSR</sequence>
<evidence type="ECO:0000313" key="2">
    <source>
        <dbReference type="EMBL" id="KAK3936674.1"/>
    </source>
</evidence>
<dbReference type="AlphaFoldDB" id="A0AAN6N1J4"/>
<dbReference type="InterPro" id="IPR029058">
    <property type="entry name" value="AB_hydrolase_fold"/>
</dbReference>
<dbReference type="GO" id="GO:0016787">
    <property type="term" value="F:hydrolase activity"/>
    <property type="evidence" value="ECO:0007669"/>
    <property type="project" value="UniProtKB-KW"/>
</dbReference>
<dbReference type="Pfam" id="PF12697">
    <property type="entry name" value="Abhydrolase_6"/>
    <property type="match status" value="1"/>
</dbReference>
<proteinExistence type="predicted"/>
<name>A0AAN6N1J4_9PEZI</name>
<evidence type="ECO:0000259" key="1">
    <source>
        <dbReference type="Pfam" id="PF12697"/>
    </source>
</evidence>